<evidence type="ECO:0000313" key="2">
    <source>
        <dbReference type="Proteomes" id="UP000076632"/>
    </source>
</evidence>
<dbReference type="AlphaFoldDB" id="A0A165IKK8"/>
<organism evidence="1 2">
    <name type="scientific">Xylona heveae (strain CBS 132557 / TC161)</name>
    <dbReference type="NCBI Taxonomy" id="1328760"/>
    <lineage>
        <taxon>Eukaryota</taxon>
        <taxon>Fungi</taxon>
        <taxon>Dikarya</taxon>
        <taxon>Ascomycota</taxon>
        <taxon>Pezizomycotina</taxon>
        <taxon>Xylonomycetes</taxon>
        <taxon>Xylonales</taxon>
        <taxon>Xylonaceae</taxon>
        <taxon>Xylona</taxon>
    </lineage>
</organism>
<dbReference type="RefSeq" id="XP_018190588.1">
    <property type="nucleotide sequence ID" value="XM_018331774.1"/>
</dbReference>
<accession>A0A165IKK8</accession>
<dbReference type="Proteomes" id="UP000076632">
    <property type="component" value="Unassembled WGS sequence"/>
</dbReference>
<gene>
    <name evidence="1" type="ORF">L228DRAFT_243814</name>
</gene>
<proteinExistence type="predicted"/>
<name>A0A165IKK8_XYLHT</name>
<dbReference type="EMBL" id="KV407455">
    <property type="protein sequence ID" value="KZF25033.1"/>
    <property type="molecule type" value="Genomic_DNA"/>
</dbReference>
<keyword evidence="2" id="KW-1185">Reference proteome</keyword>
<sequence>MLLPRKNELGFFVLTLSAAQYVLPSAHNNRSSVPLDAEYSCAQDDVIAYGALEGLVANKYAVFVSHLMNQVLLRQRAP</sequence>
<dbReference type="GeneID" id="28896911"/>
<dbReference type="InParanoid" id="A0A165IKK8"/>
<reference evidence="1 2" key="1">
    <citation type="journal article" date="2016" name="Fungal Biol.">
        <title>The genome of Xylona heveae provides a window into fungal endophytism.</title>
        <authorList>
            <person name="Gazis R."/>
            <person name="Kuo A."/>
            <person name="Riley R."/>
            <person name="LaButti K."/>
            <person name="Lipzen A."/>
            <person name="Lin J."/>
            <person name="Amirebrahimi M."/>
            <person name="Hesse C.N."/>
            <person name="Spatafora J.W."/>
            <person name="Henrissat B."/>
            <person name="Hainaut M."/>
            <person name="Grigoriev I.V."/>
            <person name="Hibbett D.S."/>
        </authorList>
    </citation>
    <scope>NUCLEOTIDE SEQUENCE [LARGE SCALE GENOMIC DNA]</scope>
    <source>
        <strain evidence="1 2">TC161</strain>
    </source>
</reference>
<protein>
    <submittedName>
        <fullName evidence="1">Uncharacterized protein</fullName>
    </submittedName>
</protein>
<evidence type="ECO:0000313" key="1">
    <source>
        <dbReference type="EMBL" id="KZF25033.1"/>
    </source>
</evidence>